<dbReference type="InterPro" id="IPR004089">
    <property type="entry name" value="MCPsignal_dom"/>
</dbReference>
<dbReference type="Proteomes" id="UP000256310">
    <property type="component" value="Unassembled WGS sequence"/>
</dbReference>
<feature type="transmembrane region" description="Helical" evidence="3">
    <location>
        <begin position="149"/>
        <end position="178"/>
    </location>
</feature>
<proteinExistence type="predicted"/>
<sequence>MPDASDNRTERSWQGKPRFYVRELLRISARTGTFRYRALQNQIRSASHSYYSLLPTALILAPLLVLLYSDSTTLHRLIVGAMLVAACSIFGLLRFSSTAVEDKIGDPRSLAVTICINAAVAAIGWSIMLDAFYAGGSEQMRIFVVTLQVGLICMGALMFITLPSAFACFSLPIALDFIFSVVMRDIAGQWFLLPLLLILLFVLSRTVVDQSSQLVANSMAMEKLTESEAERRALLVAEQERVKIEGKREIEDAQSRLAEREEMAKQRHKELLELGERFKQSVVKVASGLGEAIAKLDLSSSELARISGETSTDASMVSEHASGANNAVQLVASAVQQLDSSISEISDQIGNALTLNMAASDAASESDTAMKILTERTEGIGKIVTLISEIAGQTNLLALNATIEAARAGDAGRGFSVVAQEVKSLAQQTTEATNKVGRQLSEIDDAVKQAVNAMAKATQEIGGITEVSHSIASAVIQQREATRNIGDNSIQAARDTDDVQQNIQRVAGAAQNSGTLSADVSKTAESLAEQADALRNATTAFLDELSAA</sequence>
<gene>
    <name evidence="5" type="ORF">DFR46_1121</name>
</gene>
<comment type="caution">
    <text evidence="5">The sequence shown here is derived from an EMBL/GenBank/DDBJ whole genome shotgun (WGS) entry which is preliminary data.</text>
</comment>
<feature type="transmembrane region" description="Helical" evidence="3">
    <location>
        <begin position="190"/>
        <end position="208"/>
    </location>
</feature>
<evidence type="ECO:0000313" key="6">
    <source>
        <dbReference type="Proteomes" id="UP000256310"/>
    </source>
</evidence>
<dbReference type="Gene3D" id="1.10.287.950">
    <property type="entry name" value="Methyl-accepting chemotaxis protein"/>
    <property type="match status" value="1"/>
</dbReference>
<feature type="transmembrane region" description="Helical" evidence="3">
    <location>
        <begin position="74"/>
        <end position="97"/>
    </location>
</feature>
<dbReference type="GO" id="GO:0016020">
    <property type="term" value="C:membrane"/>
    <property type="evidence" value="ECO:0007669"/>
    <property type="project" value="InterPro"/>
</dbReference>
<keyword evidence="6" id="KW-1185">Reference proteome</keyword>
<evidence type="ECO:0000256" key="1">
    <source>
        <dbReference type="ARBA" id="ARBA00023224"/>
    </source>
</evidence>
<feature type="domain" description="Methyl-accepting transducer" evidence="4">
    <location>
        <begin position="299"/>
        <end position="528"/>
    </location>
</feature>
<keyword evidence="3" id="KW-0472">Membrane</keyword>
<evidence type="ECO:0000313" key="5">
    <source>
        <dbReference type="EMBL" id="RED16108.1"/>
    </source>
</evidence>
<feature type="transmembrane region" description="Helical" evidence="3">
    <location>
        <begin position="50"/>
        <end position="68"/>
    </location>
</feature>
<dbReference type="GO" id="GO:0007165">
    <property type="term" value="P:signal transduction"/>
    <property type="evidence" value="ECO:0007669"/>
    <property type="project" value="UniProtKB-KW"/>
</dbReference>
<name>A0A3D9FEM2_9SPHN</name>
<feature type="transmembrane region" description="Helical" evidence="3">
    <location>
        <begin position="109"/>
        <end position="129"/>
    </location>
</feature>
<dbReference type="SUPFAM" id="SSF58104">
    <property type="entry name" value="Methyl-accepting chemotaxis protein (MCP) signaling domain"/>
    <property type="match status" value="1"/>
</dbReference>
<keyword evidence="1 2" id="KW-0807">Transducer</keyword>
<protein>
    <submittedName>
        <fullName evidence="5">Methyl-accepting chemotaxis protein</fullName>
    </submittedName>
</protein>
<dbReference type="RefSeq" id="WP_116235551.1">
    <property type="nucleotide sequence ID" value="NZ_QRDP01000004.1"/>
</dbReference>
<dbReference type="PANTHER" id="PTHR32089">
    <property type="entry name" value="METHYL-ACCEPTING CHEMOTAXIS PROTEIN MCPB"/>
    <property type="match status" value="1"/>
</dbReference>
<evidence type="ECO:0000259" key="4">
    <source>
        <dbReference type="PROSITE" id="PS50111"/>
    </source>
</evidence>
<reference evidence="5 6" key="1">
    <citation type="submission" date="2018-07" db="EMBL/GenBank/DDBJ databases">
        <title>Genomic Encyclopedia of Type Strains, Phase IV (KMG-IV): sequencing the most valuable type-strain genomes for metagenomic binning, comparative biology and taxonomic classification.</title>
        <authorList>
            <person name="Goeker M."/>
        </authorList>
    </citation>
    <scope>NUCLEOTIDE SEQUENCE [LARGE SCALE GENOMIC DNA]</scope>
    <source>
        <strain evidence="5 6">DSM 26725</strain>
    </source>
</reference>
<dbReference type="AlphaFoldDB" id="A0A3D9FEM2"/>
<organism evidence="5 6">
    <name type="scientific">Parasphingopyxis lamellibrachiae</name>
    <dbReference type="NCBI Taxonomy" id="680125"/>
    <lineage>
        <taxon>Bacteria</taxon>
        <taxon>Pseudomonadati</taxon>
        <taxon>Pseudomonadota</taxon>
        <taxon>Alphaproteobacteria</taxon>
        <taxon>Sphingomonadales</taxon>
        <taxon>Sphingomonadaceae</taxon>
        <taxon>Parasphingopyxis</taxon>
    </lineage>
</organism>
<dbReference type="SMART" id="SM00283">
    <property type="entry name" value="MA"/>
    <property type="match status" value="1"/>
</dbReference>
<dbReference type="OrthoDB" id="354287at2"/>
<dbReference type="PANTHER" id="PTHR32089:SF112">
    <property type="entry name" value="LYSOZYME-LIKE PROTEIN-RELATED"/>
    <property type="match status" value="1"/>
</dbReference>
<keyword evidence="3" id="KW-1133">Transmembrane helix</keyword>
<keyword evidence="3" id="KW-0812">Transmembrane</keyword>
<dbReference type="PROSITE" id="PS50111">
    <property type="entry name" value="CHEMOTAXIS_TRANSDUC_2"/>
    <property type="match status" value="1"/>
</dbReference>
<dbReference type="Pfam" id="PF00015">
    <property type="entry name" value="MCPsignal"/>
    <property type="match status" value="1"/>
</dbReference>
<accession>A0A3D9FEM2</accession>
<evidence type="ECO:0000256" key="3">
    <source>
        <dbReference type="SAM" id="Phobius"/>
    </source>
</evidence>
<evidence type="ECO:0000256" key="2">
    <source>
        <dbReference type="PROSITE-ProRule" id="PRU00284"/>
    </source>
</evidence>
<dbReference type="EMBL" id="QRDP01000004">
    <property type="protein sequence ID" value="RED16108.1"/>
    <property type="molecule type" value="Genomic_DNA"/>
</dbReference>